<evidence type="ECO:0000256" key="8">
    <source>
        <dbReference type="ARBA" id="ARBA00023136"/>
    </source>
</evidence>
<dbReference type="Gene3D" id="3.40.50.300">
    <property type="entry name" value="P-loop containing nucleotide triphosphate hydrolases"/>
    <property type="match status" value="1"/>
</dbReference>
<feature type="transmembrane region" description="Helical" evidence="10">
    <location>
        <begin position="219"/>
        <end position="243"/>
    </location>
</feature>
<gene>
    <name evidence="13" type="ORF">KY290_035788</name>
</gene>
<comment type="subcellular location">
    <subcellularLocation>
        <location evidence="2">Membrane</location>
        <topology evidence="2">Multi-pass membrane protein</topology>
    </subcellularLocation>
    <subcellularLocation>
        <location evidence="1">Nucleus</location>
    </subcellularLocation>
</comment>
<dbReference type="InterPro" id="IPR003593">
    <property type="entry name" value="AAA+_ATPase"/>
</dbReference>
<dbReference type="SMART" id="SM00382">
    <property type="entry name" value="AAA"/>
    <property type="match status" value="1"/>
</dbReference>
<proteinExistence type="inferred from homology"/>
<dbReference type="Pfam" id="PF00005">
    <property type="entry name" value="ABC_tran"/>
    <property type="match status" value="1"/>
</dbReference>
<evidence type="ECO:0000259" key="12">
    <source>
        <dbReference type="PROSITE" id="PS50929"/>
    </source>
</evidence>
<dbReference type="PROSITE" id="PS50929">
    <property type="entry name" value="ABC_TM1F"/>
    <property type="match status" value="1"/>
</dbReference>
<keyword evidence="7 10" id="KW-1133">Transmembrane helix</keyword>
<dbReference type="InterPro" id="IPR036640">
    <property type="entry name" value="ABC1_TM_sf"/>
</dbReference>
<dbReference type="Proteomes" id="UP000826656">
    <property type="component" value="Unassembled WGS sequence"/>
</dbReference>
<dbReference type="PANTHER" id="PTHR24221">
    <property type="entry name" value="ATP-BINDING CASSETTE SUB-FAMILY B"/>
    <property type="match status" value="1"/>
</dbReference>
<name>A0ABQ7TRS8_SOLTU</name>
<dbReference type="InterPro" id="IPR011527">
    <property type="entry name" value="ABC1_TM_dom"/>
</dbReference>
<evidence type="ECO:0000313" key="14">
    <source>
        <dbReference type="Proteomes" id="UP000826656"/>
    </source>
</evidence>
<dbReference type="EMBL" id="JAIVGD010000028">
    <property type="protein sequence ID" value="KAH0737083.1"/>
    <property type="molecule type" value="Genomic_DNA"/>
</dbReference>
<keyword evidence="4 10" id="KW-0812">Transmembrane</keyword>
<keyword evidence="8 10" id="KW-0472">Membrane</keyword>
<protein>
    <recommendedName>
        <fullName evidence="15">ABC transporter B family member 29, chloroplastic</fullName>
    </recommendedName>
</protein>
<dbReference type="PANTHER" id="PTHR24221:SF630">
    <property type="entry name" value="ABC TRANSPORTER B FAMILY MEMBER 29, CHLOROPLASTIC"/>
    <property type="match status" value="1"/>
</dbReference>
<evidence type="ECO:0000313" key="13">
    <source>
        <dbReference type="EMBL" id="KAH0737083.1"/>
    </source>
</evidence>
<comment type="similarity">
    <text evidence="3">Belongs to the replication factor A protein 3 family.</text>
</comment>
<organism evidence="13 14">
    <name type="scientific">Solanum tuberosum</name>
    <name type="common">Potato</name>
    <dbReference type="NCBI Taxonomy" id="4113"/>
    <lineage>
        <taxon>Eukaryota</taxon>
        <taxon>Viridiplantae</taxon>
        <taxon>Streptophyta</taxon>
        <taxon>Embryophyta</taxon>
        <taxon>Tracheophyta</taxon>
        <taxon>Spermatophyta</taxon>
        <taxon>Magnoliopsida</taxon>
        <taxon>eudicotyledons</taxon>
        <taxon>Gunneridae</taxon>
        <taxon>Pentapetalae</taxon>
        <taxon>asterids</taxon>
        <taxon>lamiids</taxon>
        <taxon>Solanales</taxon>
        <taxon>Solanaceae</taxon>
        <taxon>Solanoideae</taxon>
        <taxon>Solaneae</taxon>
        <taxon>Solanum</taxon>
    </lineage>
</organism>
<comment type="caution">
    <text evidence="13">The sequence shown here is derived from an EMBL/GenBank/DDBJ whole genome shotgun (WGS) entry which is preliminary data.</text>
</comment>
<dbReference type="Pfam" id="PF08661">
    <property type="entry name" value="Rep_fac-A_3"/>
    <property type="match status" value="1"/>
</dbReference>
<dbReference type="InterPro" id="IPR012340">
    <property type="entry name" value="NA-bd_OB-fold"/>
</dbReference>
<keyword evidence="5" id="KW-0547">Nucleotide-binding</keyword>
<feature type="transmembrane region" description="Helical" evidence="10">
    <location>
        <begin position="312"/>
        <end position="331"/>
    </location>
</feature>
<evidence type="ECO:0000256" key="9">
    <source>
        <dbReference type="ARBA" id="ARBA00023242"/>
    </source>
</evidence>
<keyword evidence="6" id="KW-0067">ATP-binding</keyword>
<dbReference type="InterPro" id="IPR039421">
    <property type="entry name" value="Type_1_exporter"/>
</dbReference>
<keyword evidence="9" id="KW-0539">Nucleus</keyword>
<reference evidence="13 14" key="1">
    <citation type="journal article" date="2021" name="bioRxiv">
        <title>Chromosome-scale and haplotype-resolved genome assembly of a tetraploid potato cultivar.</title>
        <authorList>
            <person name="Sun H."/>
            <person name="Jiao W.-B."/>
            <person name="Krause K."/>
            <person name="Campoy J.A."/>
            <person name="Goel M."/>
            <person name="Folz-Donahue K."/>
            <person name="Kukat C."/>
            <person name="Huettel B."/>
            <person name="Schneeberger K."/>
        </authorList>
    </citation>
    <scope>NUCLEOTIDE SEQUENCE [LARGE SCALE GENOMIC DNA]</scope>
    <source>
        <strain evidence="13">SolTubOtavaFocal</strain>
        <tissue evidence="13">Leaves</tissue>
    </source>
</reference>
<dbReference type="Gene3D" id="1.20.1560.10">
    <property type="entry name" value="ABC transporter type 1, transmembrane domain"/>
    <property type="match status" value="1"/>
</dbReference>
<dbReference type="InterPro" id="IPR013970">
    <property type="entry name" value="Rfa2"/>
</dbReference>
<evidence type="ECO:0000256" key="2">
    <source>
        <dbReference type="ARBA" id="ARBA00004141"/>
    </source>
</evidence>
<dbReference type="PROSITE" id="PS50893">
    <property type="entry name" value="ABC_TRANSPORTER_2"/>
    <property type="match status" value="1"/>
</dbReference>
<dbReference type="SUPFAM" id="SSF90123">
    <property type="entry name" value="ABC transporter transmembrane region"/>
    <property type="match status" value="1"/>
</dbReference>
<sequence>MSLIHLKPPYHGRSPPLRRHKLTVPRQVTKPITNIIFNFSISTSALSIKSSSTRAAANSGKFISPFTSTAPLKPYLLSEWKPILCGWLCSVLSVYSLSKIVPKVGKFSSLMNPLDVVRLREEFLVLGGLFFVRLVGNYLQQAFLWEAALNCVYKMRVCVFQKVLQRDLGFFEGENGIAAGDVAYRITAEASDVADTVYSLLNTIVPSSLQLSAMAVQMLVINPVLSLLSALVIPLMGFVIGYLGEKLRDVSNKAHLAAASLSSYLNEILPSILFVKANNAESCERKKFQSLAFADLSATMGKKKLKSFIPQLVQAIYFGTLLTFSAVTLLVSKGSIDCSAMVSFVTSLVLLISPIQDVGKAYNELKQGEPAIQRLFSLTTFEPEEIVNPDAVDLDCVTGEVKYSNISFRYGDNGPLVLKNMDLHIKSGEIVALCGPSGGGKTTLVKLLLRLYDPLQGSIFIDGLDIRGIRIESLRRNIGLVSQDTTLFSGSVAENIGYRDRMAGIDMERVKLAARTASVEEFIEALPLSYETNVGPRGSIFSGGQKQRIAIARALYQDPSILILDEATSALDSKSELLVRQALQHLMQNRTVLVIAHRLETVLMAERVFLLDDGYLQEVPRSSLLDDMDMSNPAVFVNAEFLKEHVGRKVRTVVQVMQSDGDKVIGKSTDEIQLVVKGNPPNALSTFIEVIGIADTIQSIEAEIWTNFGDTFGRGTVIYTPPSQTPLVELHRMLIAMTKFADWQMVTISTCLFEE</sequence>
<evidence type="ECO:0000256" key="10">
    <source>
        <dbReference type="SAM" id="Phobius"/>
    </source>
</evidence>
<dbReference type="PROSITE" id="PS00211">
    <property type="entry name" value="ABC_TRANSPORTER_1"/>
    <property type="match status" value="1"/>
</dbReference>
<evidence type="ECO:0000256" key="3">
    <source>
        <dbReference type="ARBA" id="ARBA00009761"/>
    </source>
</evidence>
<dbReference type="SUPFAM" id="SSF50249">
    <property type="entry name" value="Nucleic acid-binding proteins"/>
    <property type="match status" value="1"/>
</dbReference>
<keyword evidence="14" id="KW-1185">Reference proteome</keyword>
<dbReference type="CDD" id="cd07346">
    <property type="entry name" value="ABC_6TM_exporters"/>
    <property type="match status" value="1"/>
</dbReference>
<evidence type="ECO:0000259" key="11">
    <source>
        <dbReference type="PROSITE" id="PS50893"/>
    </source>
</evidence>
<evidence type="ECO:0000256" key="5">
    <source>
        <dbReference type="ARBA" id="ARBA00022741"/>
    </source>
</evidence>
<feature type="domain" description="ABC transporter" evidence="11">
    <location>
        <begin position="401"/>
        <end position="638"/>
    </location>
</feature>
<dbReference type="Gene3D" id="2.40.50.140">
    <property type="entry name" value="Nucleic acid-binding proteins"/>
    <property type="match status" value="1"/>
</dbReference>
<dbReference type="InterPro" id="IPR027417">
    <property type="entry name" value="P-loop_NTPase"/>
</dbReference>
<dbReference type="InterPro" id="IPR003439">
    <property type="entry name" value="ABC_transporter-like_ATP-bd"/>
</dbReference>
<evidence type="ECO:0000256" key="1">
    <source>
        <dbReference type="ARBA" id="ARBA00004123"/>
    </source>
</evidence>
<dbReference type="Pfam" id="PF00664">
    <property type="entry name" value="ABC_membrane"/>
    <property type="match status" value="1"/>
</dbReference>
<feature type="domain" description="ABC transmembrane type-1" evidence="12">
    <location>
        <begin position="88"/>
        <end position="367"/>
    </location>
</feature>
<evidence type="ECO:0000256" key="6">
    <source>
        <dbReference type="ARBA" id="ARBA00022840"/>
    </source>
</evidence>
<evidence type="ECO:0000256" key="7">
    <source>
        <dbReference type="ARBA" id="ARBA00022989"/>
    </source>
</evidence>
<evidence type="ECO:0000256" key="4">
    <source>
        <dbReference type="ARBA" id="ARBA00022692"/>
    </source>
</evidence>
<dbReference type="SUPFAM" id="SSF52540">
    <property type="entry name" value="P-loop containing nucleoside triphosphate hydrolases"/>
    <property type="match status" value="1"/>
</dbReference>
<accession>A0ABQ7TRS8</accession>
<dbReference type="InterPro" id="IPR017871">
    <property type="entry name" value="ABC_transporter-like_CS"/>
</dbReference>
<evidence type="ECO:0008006" key="15">
    <source>
        <dbReference type="Google" id="ProtNLM"/>
    </source>
</evidence>